<dbReference type="OrthoDB" id="1898560at2759"/>
<organism evidence="4 5">
    <name type="scientific">Torulaspora globosa</name>
    <dbReference type="NCBI Taxonomy" id="48254"/>
    <lineage>
        <taxon>Eukaryota</taxon>
        <taxon>Fungi</taxon>
        <taxon>Dikarya</taxon>
        <taxon>Ascomycota</taxon>
        <taxon>Saccharomycotina</taxon>
        <taxon>Saccharomycetes</taxon>
        <taxon>Saccharomycetales</taxon>
        <taxon>Saccharomycetaceae</taxon>
        <taxon>Torulaspora</taxon>
    </lineage>
</organism>
<dbReference type="PROSITE" id="PS51048">
    <property type="entry name" value="SGS"/>
    <property type="match status" value="1"/>
</dbReference>
<evidence type="ECO:0000259" key="3">
    <source>
        <dbReference type="PROSITE" id="PS51203"/>
    </source>
</evidence>
<dbReference type="Gene3D" id="2.60.40.790">
    <property type="match status" value="1"/>
</dbReference>
<dbReference type="PROSITE" id="PS51203">
    <property type="entry name" value="CS"/>
    <property type="match status" value="1"/>
</dbReference>
<proteinExistence type="predicted"/>
<dbReference type="AlphaFoldDB" id="A0A7H9HZU5"/>
<dbReference type="Pfam" id="PF05002">
    <property type="entry name" value="SGS"/>
    <property type="match status" value="1"/>
</dbReference>
<reference evidence="4 5" key="1">
    <citation type="submission" date="2020-06" db="EMBL/GenBank/DDBJ databases">
        <title>The yeast mating-type switching endonuclease HO is a domesticated member of an unorthodox homing genetic element family.</title>
        <authorList>
            <person name="Coughlan A.Y."/>
            <person name="Lombardi L."/>
            <person name="Braun-Galleani S."/>
            <person name="Martos A.R."/>
            <person name="Galeote V."/>
            <person name="Bigey F."/>
            <person name="Dequin S."/>
            <person name="Byrne K.P."/>
            <person name="Wolfe K.H."/>
        </authorList>
    </citation>
    <scope>NUCLEOTIDE SEQUENCE [LARGE SCALE GENOMIC DNA]</scope>
    <source>
        <strain evidence="4 5">CBS2947</strain>
    </source>
</reference>
<dbReference type="CDD" id="cd06466">
    <property type="entry name" value="p23_CS_SGT1_like"/>
    <property type="match status" value="1"/>
</dbReference>
<dbReference type="InterPro" id="IPR044563">
    <property type="entry name" value="Sgt1-like"/>
</dbReference>
<dbReference type="SUPFAM" id="SSF49764">
    <property type="entry name" value="HSP20-like chaperones"/>
    <property type="match status" value="1"/>
</dbReference>
<evidence type="ECO:0000313" key="4">
    <source>
        <dbReference type="EMBL" id="QLQ82012.1"/>
    </source>
</evidence>
<dbReference type="PANTHER" id="PTHR45862">
    <property type="entry name" value="PROTEIN SGT1 HOMOLOG"/>
    <property type="match status" value="1"/>
</dbReference>
<accession>A0A7H9HZU5</accession>
<dbReference type="GO" id="GO:0051087">
    <property type="term" value="F:protein-folding chaperone binding"/>
    <property type="evidence" value="ECO:0007669"/>
    <property type="project" value="InterPro"/>
</dbReference>
<sequence length="374" mass="42965">MPVDRDLKTAYEVLYDERDPLKALGLYDKILNDYPGNLMATVYKAAALEKLYYEFSDWHNDQTLENARELLENALKLSQARGDRSKIGLVYFRHFVHYFHDKDYDRAGMFLGKCKEYGYKDDTLPMWEAELDRKLKKKTKKQVSRAEVAGEMSVKESQQLSTAVEDRPPQAEQKLRTDWYQTSNDIVISLFTSRLPQSDKDVTVQVQAADKRSVEVSYLIPGSSSEFQYAIKLAHEVMPEEVTVKIFTKKLEITFKKKENMQWKTLEDENPAQIAPETSVSNNSNTDVPLSYPSSSKKQIDWSKLDLDDENDDDSTSADAFFQKLYADADPDTKRAMMKSFIESNGTALNTNWEDVSKKKVETAPPEGMEAKSW</sequence>
<name>A0A7H9HZU5_9SACH</name>
<dbReference type="InterPro" id="IPR007699">
    <property type="entry name" value="SGS_dom"/>
</dbReference>
<dbReference type="InterPro" id="IPR008978">
    <property type="entry name" value="HSP20-like_chaperone"/>
</dbReference>
<feature type="region of interest" description="Disordered" evidence="1">
    <location>
        <begin position="264"/>
        <end position="296"/>
    </location>
</feature>
<evidence type="ECO:0008006" key="6">
    <source>
        <dbReference type="Google" id="ProtNLM"/>
    </source>
</evidence>
<dbReference type="Proteomes" id="UP000510647">
    <property type="component" value="Chromosome 7"/>
</dbReference>
<gene>
    <name evidence="4" type="ORF">HG537_0G02660</name>
</gene>
<protein>
    <recommendedName>
        <fullName evidence="6">SGS-domain-containing protein</fullName>
    </recommendedName>
</protein>
<evidence type="ECO:0000259" key="2">
    <source>
        <dbReference type="PROSITE" id="PS51048"/>
    </source>
</evidence>
<evidence type="ECO:0000256" key="1">
    <source>
        <dbReference type="SAM" id="MobiDB-lite"/>
    </source>
</evidence>
<feature type="compositionally biased region" description="Polar residues" evidence="1">
    <location>
        <begin position="276"/>
        <end position="296"/>
    </location>
</feature>
<feature type="domain" description="CS" evidence="3">
    <location>
        <begin position="172"/>
        <end position="267"/>
    </location>
</feature>
<feature type="domain" description="SGS" evidence="2">
    <location>
        <begin position="291"/>
        <end position="374"/>
    </location>
</feature>
<keyword evidence="5" id="KW-1185">Reference proteome</keyword>
<dbReference type="Pfam" id="PF04969">
    <property type="entry name" value="CS"/>
    <property type="match status" value="1"/>
</dbReference>
<dbReference type="EMBL" id="CP059273">
    <property type="protein sequence ID" value="QLQ82012.1"/>
    <property type="molecule type" value="Genomic_DNA"/>
</dbReference>
<dbReference type="InterPro" id="IPR007052">
    <property type="entry name" value="CS_dom"/>
</dbReference>
<evidence type="ECO:0000313" key="5">
    <source>
        <dbReference type="Proteomes" id="UP000510647"/>
    </source>
</evidence>